<proteinExistence type="predicted"/>
<dbReference type="PIRSF" id="PIRSF016184">
    <property type="entry name" value="PhzC_PhzF"/>
    <property type="match status" value="1"/>
</dbReference>
<dbReference type="PANTHER" id="PTHR13774">
    <property type="entry name" value="PHENAZINE BIOSYNTHESIS PROTEIN"/>
    <property type="match status" value="1"/>
</dbReference>
<dbReference type="GO" id="GO:0005737">
    <property type="term" value="C:cytoplasm"/>
    <property type="evidence" value="ECO:0007669"/>
    <property type="project" value="TreeGrafter"/>
</dbReference>
<dbReference type="Proteomes" id="UP001221757">
    <property type="component" value="Unassembled WGS sequence"/>
</dbReference>
<gene>
    <name evidence="1" type="ORF">B0H17DRAFT_1150447</name>
</gene>
<comment type="caution">
    <text evidence="1">The sequence shown here is derived from an EMBL/GenBank/DDBJ whole genome shotgun (WGS) entry which is preliminary data.</text>
</comment>
<evidence type="ECO:0000313" key="2">
    <source>
        <dbReference type="Proteomes" id="UP001221757"/>
    </source>
</evidence>
<name>A0AAD7BSX9_MYCRO</name>
<dbReference type="EMBL" id="JARKIE010000531">
    <property type="protein sequence ID" value="KAJ7629831.1"/>
    <property type="molecule type" value="Genomic_DNA"/>
</dbReference>
<keyword evidence="2" id="KW-1185">Reference proteome</keyword>
<reference evidence="1" key="1">
    <citation type="submission" date="2023-03" db="EMBL/GenBank/DDBJ databases">
        <title>Massive genome expansion in bonnet fungi (Mycena s.s.) driven by repeated elements and novel gene families across ecological guilds.</title>
        <authorList>
            <consortium name="Lawrence Berkeley National Laboratory"/>
            <person name="Harder C.B."/>
            <person name="Miyauchi S."/>
            <person name="Viragh M."/>
            <person name="Kuo A."/>
            <person name="Thoen E."/>
            <person name="Andreopoulos B."/>
            <person name="Lu D."/>
            <person name="Skrede I."/>
            <person name="Drula E."/>
            <person name="Henrissat B."/>
            <person name="Morin E."/>
            <person name="Kohler A."/>
            <person name="Barry K."/>
            <person name="LaButti K."/>
            <person name="Morin E."/>
            <person name="Salamov A."/>
            <person name="Lipzen A."/>
            <person name="Mereny Z."/>
            <person name="Hegedus B."/>
            <person name="Baldrian P."/>
            <person name="Stursova M."/>
            <person name="Weitz H."/>
            <person name="Taylor A."/>
            <person name="Grigoriev I.V."/>
            <person name="Nagy L.G."/>
            <person name="Martin F."/>
            <person name="Kauserud H."/>
        </authorList>
    </citation>
    <scope>NUCLEOTIDE SEQUENCE</scope>
    <source>
        <strain evidence="1">CBHHK067</strain>
    </source>
</reference>
<evidence type="ECO:0000313" key="1">
    <source>
        <dbReference type="EMBL" id="KAJ7629831.1"/>
    </source>
</evidence>
<dbReference type="InterPro" id="IPR003719">
    <property type="entry name" value="Phenazine_PhzF-like"/>
</dbReference>
<dbReference type="Gene3D" id="3.10.310.10">
    <property type="entry name" value="Diaminopimelate Epimerase, Chain A, domain 1"/>
    <property type="match status" value="1"/>
</dbReference>
<dbReference type="Pfam" id="PF02567">
    <property type="entry name" value="PhzC-PhzF"/>
    <property type="match status" value="1"/>
</dbReference>
<protein>
    <submittedName>
        <fullName evidence="1">Phenazine biosynthesis PhzF protein</fullName>
    </submittedName>
</protein>
<dbReference type="AlphaFoldDB" id="A0AAD7BSX9"/>
<dbReference type="PANTHER" id="PTHR13774:SF32">
    <property type="entry name" value="ANTISENSE-ENHANCING SEQUENCE 1"/>
    <property type="match status" value="1"/>
</dbReference>
<accession>A0AAD7BSX9</accession>
<dbReference type="SUPFAM" id="SSF54506">
    <property type="entry name" value="Diaminopimelate epimerase-like"/>
    <property type="match status" value="1"/>
</dbReference>
<sequence length="240" mass="25226">MTTKEIPFGGHPTVGAAGHHHAAHKAGDIPVVRGAGTVRLRVTIDFHASVSIPSVKALQPHLTDADCINGASGAEACTSIVKGVSFLILALTSEDALARLQLYPKPLAIPDEITGNWGHRLAALYAFYERSDGVVRTRMFDGVMEDPATGAAASTFSGWLVQQRGPGVHTVNILQGVEMGRRSDIKVVVHVGSDNIVQEISLEGAAVQVMEGTHFGINSESVGFTGIGGQSSLINPRCNT</sequence>
<dbReference type="GO" id="GO:0016853">
    <property type="term" value="F:isomerase activity"/>
    <property type="evidence" value="ECO:0007669"/>
    <property type="project" value="TreeGrafter"/>
</dbReference>
<organism evidence="1 2">
    <name type="scientific">Mycena rosella</name>
    <name type="common">Pink bonnet</name>
    <name type="synonym">Agaricus rosellus</name>
    <dbReference type="NCBI Taxonomy" id="1033263"/>
    <lineage>
        <taxon>Eukaryota</taxon>
        <taxon>Fungi</taxon>
        <taxon>Dikarya</taxon>
        <taxon>Basidiomycota</taxon>
        <taxon>Agaricomycotina</taxon>
        <taxon>Agaricomycetes</taxon>
        <taxon>Agaricomycetidae</taxon>
        <taxon>Agaricales</taxon>
        <taxon>Marasmiineae</taxon>
        <taxon>Mycenaceae</taxon>
        <taxon>Mycena</taxon>
    </lineage>
</organism>